<comment type="subcellular location">
    <subcellularLocation>
        <location evidence="1">Cell inner membrane</location>
        <topology evidence="1">Multi-pass membrane protein</topology>
    </subcellularLocation>
</comment>
<evidence type="ECO:0000256" key="5">
    <source>
        <dbReference type="ARBA" id="ARBA00022475"/>
    </source>
</evidence>
<feature type="transmembrane region" description="Helical" evidence="13">
    <location>
        <begin position="112"/>
        <end position="133"/>
    </location>
</feature>
<dbReference type="GO" id="GO:0015297">
    <property type="term" value="F:antiporter activity"/>
    <property type="evidence" value="ECO:0007669"/>
    <property type="project" value="UniProtKB-KW"/>
</dbReference>
<keyword evidence="16" id="KW-1185">Reference proteome</keyword>
<dbReference type="FunFam" id="3.40.50.720:FF:000036">
    <property type="entry name" value="Glutathione-regulated potassium-efflux system protein KefB"/>
    <property type="match status" value="1"/>
</dbReference>
<evidence type="ECO:0000256" key="2">
    <source>
        <dbReference type="ARBA" id="ARBA00005551"/>
    </source>
</evidence>
<comment type="similarity">
    <text evidence="2">Belongs to the monovalent cation:proton antiporter 2 (CPA2) transporter (TC 2.A.37) family.</text>
</comment>
<feature type="transmembrane region" description="Helical" evidence="13">
    <location>
        <begin position="187"/>
        <end position="205"/>
    </location>
</feature>
<keyword evidence="9" id="KW-0630">Potassium</keyword>
<dbReference type="GO" id="GO:0006813">
    <property type="term" value="P:potassium ion transport"/>
    <property type="evidence" value="ECO:0007669"/>
    <property type="project" value="UniProtKB-KW"/>
</dbReference>
<evidence type="ECO:0000256" key="6">
    <source>
        <dbReference type="ARBA" id="ARBA00022519"/>
    </source>
</evidence>
<keyword evidence="7" id="KW-0633">Potassium transport</keyword>
<dbReference type="Gene3D" id="1.20.1530.20">
    <property type="match status" value="1"/>
</dbReference>
<feature type="transmembrane region" description="Helical" evidence="13">
    <location>
        <begin position="226"/>
        <end position="252"/>
    </location>
</feature>
<dbReference type="PROSITE" id="PS51201">
    <property type="entry name" value="RCK_N"/>
    <property type="match status" value="1"/>
</dbReference>
<dbReference type="PANTHER" id="PTHR46157:SF4">
    <property type="entry name" value="K(+) EFFLUX ANTIPORTER 3, CHLOROPLASTIC"/>
    <property type="match status" value="1"/>
</dbReference>
<feature type="transmembrane region" description="Helical" evidence="13">
    <location>
        <begin position="6"/>
        <end position="22"/>
    </location>
</feature>
<feature type="transmembrane region" description="Helical" evidence="13">
    <location>
        <begin position="29"/>
        <end position="47"/>
    </location>
</feature>
<evidence type="ECO:0000256" key="11">
    <source>
        <dbReference type="ARBA" id="ARBA00023065"/>
    </source>
</evidence>
<organism evidence="15 16">
    <name type="scientific">Microvenator marinus</name>
    <dbReference type="NCBI Taxonomy" id="2600177"/>
    <lineage>
        <taxon>Bacteria</taxon>
        <taxon>Deltaproteobacteria</taxon>
        <taxon>Bradymonadales</taxon>
        <taxon>Microvenatoraceae</taxon>
        <taxon>Microvenator</taxon>
    </lineage>
</organism>
<dbReference type="GO" id="GO:0005886">
    <property type="term" value="C:plasma membrane"/>
    <property type="evidence" value="ECO:0007669"/>
    <property type="project" value="UniProtKB-SubCell"/>
</dbReference>
<feature type="transmembrane region" description="Helical" evidence="13">
    <location>
        <begin position="272"/>
        <end position="290"/>
    </location>
</feature>
<dbReference type="FunFam" id="1.20.1530.20:FF:000001">
    <property type="entry name" value="Glutathione-regulated potassium-efflux system protein KefB"/>
    <property type="match status" value="1"/>
</dbReference>
<evidence type="ECO:0000256" key="10">
    <source>
        <dbReference type="ARBA" id="ARBA00022989"/>
    </source>
</evidence>
<dbReference type="InterPro" id="IPR003148">
    <property type="entry name" value="RCK_N"/>
</dbReference>
<dbReference type="Pfam" id="PF00999">
    <property type="entry name" value="Na_H_Exchanger"/>
    <property type="match status" value="1"/>
</dbReference>
<dbReference type="PANTHER" id="PTHR46157">
    <property type="entry name" value="K(+) EFFLUX ANTIPORTER 3, CHLOROPLASTIC"/>
    <property type="match status" value="1"/>
</dbReference>
<evidence type="ECO:0000256" key="13">
    <source>
        <dbReference type="SAM" id="Phobius"/>
    </source>
</evidence>
<feature type="transmembrane region" description="Helical" evidence="13">
    <location>
        <begin position="53"/>
        <end position="72"/>
    </location>
</feature>
<dbReference type="KEGG" id="bbae:FRD01_18800"/>
<evidence type="ECO:0000256" key="8">
    <source>
        <dbReference type="ARBA" id="ARBA00022692"/>
    </source>
</evidence>
<dbReference type="Pfam" id="PF02254">
    <property type="entry name" value="TrkA_N"/>
    <property type="match status" value="1"/>
</dbReference>
<evidence type="ECO:0000259" key="14">
    <source>
        <dbReference type="PROSITE" id="PS51201"/>
    </source>
</evidence>
<dbReference type="EMBL" id="CP042467">
    <property type="protein sequence ID" value="QED30366.1"/>
    <property type="molecule type" value="Genomic_DNA"/>
</dbReference>
<keyword evidence="4" id="KW-0050">Antiport</keyword>
<evidence type="ECO:0000256" key="1">
    <source>
        <dbReference type="ARBA" id="ARBA00004429"/>
    </source>
</evidence>
<dbReference type="AlphaFoldDB" id="A0A5B8Y2X2"/>
<feature type="domain" description="RCK N-terminal" evidence="14">
    <location>
        <begin position="401"/>
        <end position="517"/>
    </location>
</feature>
<evidence type="ECO:0000256" key="9">
    <source>
        <dbReference type="ARBA" id="ARBA00022958"/>
    </source>
</evidence>
<keyword evidence="3" id="KW-0813">Transport</keyword>
<dbReference type="OrthoDB" id="9781411at2"/>
<keyword evidence="5" id="KW-1003">Cell membrane</keyword>
<keyword evidence="11" id="KW-0406">Ion transport</keyword>
<gene>
    <name evidence="15" type="ORF">FRD01_18800</name>
</gene>
<protein>
    <submittedName>
        <fullName evidence="15">Glutathione-regulated potassium-efflux system protein KefB</fullName>
    </submittedName>
</protein>
<dbReference type="GO" id="GO:1902600">
    <property type="term" value="P:proton transmembrane transport"/>
    <property type="evidence" value="ECO:0007669"/>
    <property type="project" value="InterPro"/>
</dbReference>
<keyword evidence="8 13" id="KW-0812">Transmembrane</keyword>
<dbReference type="Gene3D" id="3.40.50.720">
    <property type="entry name" value="NAD(P)-binding Rossmann-like Domain"/>
    <property type="match status" value="1"/>
</dbReference>
<evidence type="ECO:0000313" key="16">
    <source>
        <dbReference type="Proteomes" id="UP000321595"/>
    </source>
</evidence>
<dbReference type="InterPro" id="IPR036291">
    <property type="entry name" value="NAD(P)-bd_dom_sf"/>
</dbReference>
<accession>A0A5B8Y2X2</accession>
<feature type="transmembrane region" description="Helical" evidence="13">
    <location>
        <begin position="360"/>
        <end position="379"/>
    </location>
</feature>
<proteinExistence type="inferred from homology"/>
<evidence type="ECO:0000256" key="7">
    <source>
        <dbReference type="ARBA" id="ARBA00022538"/>
    </source>
</evidence>
<evidence type="ECO:0000256" key="3">
    <source>
        <dbReference type="ARBA" id="ARBA00022448"/>
    </source>
</evidence>
<dbReference type="NCBIfam" id="TIGR00932">
    <property type="entry name" value="2a37"/>
    <property type="match status" value="1"/>
</dbReference>
<keyword evidence="6" id="KW-0997">Cell inner membrane</keyword>
<evidence type="ECO:0000256" key="12">
    <source>
        <dbReference type="ARBA" id="ARBA00023136"/>
    </source>
</evidence>
<feature type="transmembrane region" description="Helical" evidence="13">
    <location>
        <begin position="145"/>
        <end position="167"/>
    </location>
</feature>
<dbReference type="Proteomes" id="UP000321595">
    <property type="component" value="Chromosome"/>
</dbReference>
<dbReference type="SUPFAM" id="SSF51735">
    <property type="entry name" value="NAD(P)-binding Rossmann-fold domains"/>
    <property type="match status" value="1"/>
</dbReference>
<dbReference type="InterPro" id="IPR006153">
    <property type="entry name" value="Cation/H_exchanger_TM"/>
</dbReference>
<sequence>MTMLGSIAIFLAAAVIAVPIFKKLGLGSVLGYLAAGLVIGPSVLGLVWDVDDILHFAEFGVVLLLFIIGLELQPSRLWGMRRAVFGVGGLQVGVSAALIFGVGLLFGLTWQSALVVGLALALSSTAFAMQVLAERRELTRPHGQASFGVLLFQDLAAIPILAMIPFLKPAQIAAGGVQDAGFDPMGLVLPVVVLVGLVLVGKFLLKPIFRLVAQTHVHELSIAFALLLVIGTALLMSVAGLSMALGAFVAGVMLSDSEYRHELEANIEPFKGLLLGLFFMAVGMSVNVNILTEQPVLVLGLVVGLVGLKFAVLMVAARMAGLSGASAVAMGIALSQGGEFAYVIFQSATTQGVMGEETSLLVMVVTLSMVVTPLLFLVFDAWLKRSKNSTEAEPFDEIDASGSVVIAGFGRFGQVVGRVLGLRGIPFTAMDASATHVDFVRRFGNKIYYGDATKLDLLRAAGAENAKVFVIAVDDMETSLKILEVARSAFPHLKFVARARNRQHAYALIGAGVEHVIRETFASSVQAGRIALELSGLPSSEALKTERFFVDYDEEAVRRSAPHKDDMDALVKAAQNYAEELESIFKADESADKLL</sequence>
<feature type="transmembrane region" description="Helical" evidence="13">
    <location>
        <begin position="84"/>
        <end position="106"/>
    </location>
</feature>
<keyword evidence="10 13" id="KW-1133">Transmembrane helix</keyword>
<name>A0A5B8Y2X2_9DELT</name>
<keyword evidence="12 13" id="KW-0472">Membrane</keyword>
<evidence type="ECO:0000256" key="4">
    <source>
        <dbReference type="ARBA" id="ARBA00022449"/>
    </source>
</evidence>
<evidence type="ECO:0000313" key="15">
    <source>
        <dbReference type="EMBL" id="QED30366.1"/>
    </source>
</evidence>
<dbReference type="InterPro" id="IPR038770">
    <property type="entry name" value="Na+/solute_symporter_sf"/>
</dbReference>
<dbReference type="InterPro" id="IPR004771">
    <property type="entry name" value="K/H_exchanger"/>
</dbReference>
<feature type="transmembrane region" description="Helical" evidence="13">
    <location>
        <begin position="297"/>
        <end position="317"/>
    </location>
</feature>
<dbReference type="GO" id="GO:0008324">
    <property type="term" value="F:monoatomic cation transmembrane transporter activity"/>
    <property type="evidence" value="ECO:0007669"/>
    <property type="project" value="InterPro"/>
</dbReference>
<reference evidence="15 16" key="1">
    <citation type="submission" date="2019-08" db="EMBL/GenBank/DDBJ databases">
        <authorList>
            <person name="Liang Q."/>
        </authorList>
    </citation>
    <scope>NUCLEOTIDE SEQUENCE [LARGE SCALE GENOMIC DNA]</scope>
    <source>
        <strain evidence="15 16">V1718</strain>
    </source>
</reference>